<evidence type="ECO:0000313" key="2">
    <source>
        <dbReference type="EMBL" id="SDC16333.1"/>
    </source>
</evidence>
<gene>
    <name evidence="2" type="ORF">SAMN05216410_1304</name>
</gene>
<sequence>MPSFRVSLAVGLLRPGVPAASILPAAKAAGADLTTVESSDVSVVGGAARITVRFTAEDTPTARTIADHVCATTGALASISDLALTRRYGGRWLPV</sequence>
<reference evidence="2 3" key="1">
    <citation type="submission" date="2016-09" db="EMBL/GenBank/DDBJ databases">
        <authorList>
            <person name="Capua I."/>
            <person name="De Benedictis P."/>
            <person name="Joannis T."/>
            <person name="Lombin L.H."/>
            <person name="Cattoli G."/>
        </authorList>
    </citation>
    <scope>NUCLEOTIDE SEQUENCE [LARGE SCALE GENOMIC DNA]</scope>
    <source>
        <strain evidence="2 3">ISLP-3</strain>
    </source>
</reference>
<dbReference type="EMBL" id="FMYH01000002">
    <property type="protein sequence ID" value="SDC16333.1"/>
    <property type="molecule type" value="Genomic_DNA"/>
</dbReference>
<dbReference type="Proteomes" id="UP000199039">
    <property type="component" value="Unassembled WGS sequence"/>
</dbReference>
<protein>
    <submittedName>
        <fullName evidence="2">Uncharacterized protein</fullName>
    </submittedName>
</protein>
<dbReference type="STRING" id="1814289.SAMN05216410_1304"/>
<feature type="chain" id="PRO_5039361632" evidence="1">
    <location>
        <begin position="20"/>
        <end position="95"/>
    </location>
</feature>
<name>A0A1G6JCG2_9MICO</name>
<feature type="signal peptide" evidence="1">
    <location>
        <begin position="1"/>
        <end position="19"/>
    </location>
</feature>
<accession>A0A1G6JCG2</accession>
<proteinExistence type="predicted"/>
<evidence type="ECO:0000256" key="1">
    <source>
        <dbReference type="SAM" id="SignalP"/>
    </source>
</evidence>
<keyword evidence="3" id="KW-1185">Reference proteome</keyword>
<dbReference type="OrthoDB" id="3256527at2"/>
<evidence type="ECO:0000313" key="3">
    <source>
        <dbReference type="Proteomes" id="UP000199039"/>
    </source>
</evidence>
<organism evidence="2 3">
    <name type="scientific">Sanguibacter gelidistatuariae</name>
    <dbReference type="NCBI Taxonomy" id="1814289"/>
    <lineage>
        <taxon>Bacteria</taxon>
        <taxon>Bacillati</taxon>
        <taxon>Actinomycetota</taxon>
        <taxon>Actinomycetes</taxon>
        <taxon>Micrococcales</taxon>
        <taxon>Sanguibacteraceae</taxon>
        <taxon>Sanguibacter</taxon>
    </lineage>
</organism>
<keyword evidence="1" id="KW-0732">Signal</keyword>
<dbReference type="AlphaFoldDB" id="A0A1G6JCG2"/>
<dbReference type="RefSeq" id="WP_093181809.1">
    <property type="nucleotide sequence ID" value="NZ_FMYH01000002.1"/>
</dbReference>